<dbReference type="Pfam" id="PF16450">
    <property type="entry name" value="Prot_ATP_ID_OB_C"/>
    <property type="match status" value="1"/>
</dbReference>
<evidence type="ECO:0000256" key="10">
    <source>
        <dbReference type="ARBA" id="ARBA00069320"/>
    </source>
</evidence>
<keyword evidence="6 11" id="KW-0067">ATP-binding</keyword>
<dbReference type="InterPro" id="IPR032501">
    <property type="entry name" value="Prot_ATP_ID_OB_2nd"/>
</dbReference>
<dbReference type="Gene3D" id="3.40.50.300">
    <property type="entry name" value="P-loop containing nucleotide triphosphate hydrolases"/>
    <property type="match status" value="1"/>
</dbReference>
<protein>
    <recommendedName>
        <fullName evidence="10">26S proteasome regulatory subunit 6A</fullName>
    </recommendedName>
</protein>
<name>H2AVZ0_KAZAF</name>
<evidence type="ECO:0000256" key="1">
    <source>
        <dbReference type="ARBA" id="ARBA00004123"/>
    </source>
</evidence>
<evidence type="ECO:0000259" key="13">
    <source>
        <dbReference type="SMART" id="SM00382"/>
    </source>
</evidence>
<dbReference type="SUPFAM" id="SSF52540">
    <property type="entry name" value="P-loop containing nucleoside triphosphate hydrolases"/>
    <property type="match status" value="1"/>
</dbReference>
<evidence type="ECO:0000256" key="4">
    <source>
        <dbReference type="ARBA" id="ARBA00022490"/>
    </source>
</evidence>
<dbReference type="eggNOG" id="KOG0652">
    <property type="taxonomic scope" value="Eukaryota"/>
</dbReference>
<dbReference type="AlphaFoldDB" id="H2AVZ0"/>
<keyword evidence="12" id="KW-0175">Coiled coil</keyword>
<organism evidence="14 15">
    <name type="scientific">Kazachstania africana (strain ATCC 22294 / BCRC 22015 / CBS 2517 / CECT 1963 / NBRC 1671 / NRRL Y-8276)</name>
    <name type="common">Yeast</name>
    <name type="synonym">Kluyveromyces africanus</name>
    <dbReference type="NCBI Taxonomy" id="1071382"/>
    <lineage>
        <taxon>Eukaryota</taxon>
        <taxon>Fungi</taxon>
        <taxon>Dikarya</taxon>
        <taxon>Ascomycota</taxon>
        <taxon>Saccharomycotina</taxon>
        <taxon>Saccharomycetes</taxon>
        <taxon>Saccharomycetales</taxon>
        <taxon>Saccharomycetaceae</taxon>
        <taxon>Kazachstania</taxon>
    </lineage>
</organism>
<feature type="domain" description="AAA+ ATPase" evidence="13">
    <location>
        <begin position="214"/>
        <end position="353"/>
    </location>
</feature>
<reference evidence="14 15" key="1">
    <citation type="journal article" date="2011" name="Proc. Natl. Acad. Sci. U.S.A.">
        <title>Evolutionary erosion of yeast sex chromosomes by mating-type switching accidents.</title>
        <authorList>
            <person name="Gordon J.L."/>
            <person name="Armisen D."/>
            <person name="Proux-Wera E."/>
            <person name="Oheigeartaigh S.S."/>
            <person name="Byrne K.P."/>
            <person name="Wolfe K.H."/>
        </authorList>
    </citation>
    <scope>NUCLEOTIDE SEQUENCE [LARGE SCALE GENOMIC DNA]</scope>
    <source>
        <strain evidence="15">ATCC 22294 / BCRC 22015 / CBS 2517 / CECT 1963 / NBRC 1671 / NRRL Y-8276</strain>
    </source>
</reference>
<dbReference type="InterPro" id="IPR027417">
    <property type="entry name" value="P-loop_NTPase"/>
</dbReference>
<dbReference type="GO" id="GO:0005737">
    <property type="term" value="C:cytoplasm"/>
    <property type="evidence" value="ECO:0007669"/>
    <property type="project" value="UniProtKB-SubCell"/>
</dbReference>
<dbReference type="EMBL" id="HE650825">
    <property type="protein sequence ID" value="CCF58540.1"/>
    <property type="molecule type" value="Genomic_DNA"/>
</dbReference>
<dbReference type="InterPro" id="IPR003593">
    <property type="entry name" value="AAA+_ATPase"/>
</dbReference>
<comment type="function">
    <text evidence="9">The 26S proteasome is involved in the ATP-dependent degradation of ubiquitinated proteins. The regulatory (or ATPase) complex confers ATP dependency and substrate specificity to the 26S complex.</text>
</comment>
<keyword evidence="4" id="KW-0963">Cytoplasm</keyword>
<dbReference type="GO" id="GO:0008540">
    <property type="term" value="C:proteasome regulatory particle, base subcomplex"/>
    <property type="evidence" value="ECO:0007669"/>
    <property type="project" value="EnsemblFungi"/>
</dbReference>
<keyword evidence="7" id="KW-0647">Proteasome</keyword>
<evidence type="ECO:0000256" key="8">
    <source>
        <dbReference type="ARBA" id="ARBA00023242"/>
    </source>
</evidence>
<dbReference type="Gene3D" id="1.10.8.60">
    <property type="match status" value="1"/>
</dbReference>
<evidence type="ECO:0000313" key="14">
    <source>
        <dbReference type="EMBL" id="CCF58540.1"/>
    </source>
</evidence>
<dbReference type="InterPro" id="IPR012340">
    <property type="entry name" value="NA-bd_OB-fold"/>
</dbReference>
<feature type="coiled-coil region" evidence="12">
    <location>
        <begin position="34"/>
        <end position="68"/>
    </location>
</feature>
<dbReference type="Pfam" id="PF17862">
    <property type="entry name" value="AAA_lid_3"/>
    <property type="match status" value="1"/>
</dbReference>
<dbReference type="FunFam" id="1.10.8.60:FF:000009">
    <property type="entry name" value="26S protease regulatory subunit 6A"/>
    <property type="match status" value="1"/>
</dbReference>
<dbReference type="FunFam" id="2.40.50.140:FF:000076">
    <property type="entry name" value="26S protease regulatory subunit 6A"/>
    <property type="match status" value="1"/>
</dbReference>
<dbReference type="GO" id="GO:0070682">
    <property type="term" value="P:proteasome regulatory particle assembly"/>
    <property type="evidence" value="ECO:0007669"/>
    <property type="project" value="EnsemblFungi"/>
</dbReference>
<dbReference type="RefSeq" id="XP_003957675.1">
    <property type="nucleotide sequence ID" value="XM_003957626.1"/>
</dbReference>
<dbReference type="InterPro" id="IPR041569">
    <property type="entry name" value="AAA_lid_3"/>
</dbReference>
<dbReference type="KEGG" id="kaf:KAFR_0E03890"/>
<comment type="similarity">
    <text evidence="3 11">Belongs to the AAA ATPase family.</text>
</comment>
<sequence length="434" mass="48327">MATLEELENKTSPVDEELDQEILNLSTQELQTRAKLLDNEIRIFKSELQRLSHENNVMMEKIKDNKEKIKNNKQLPYLVANVVEVMDMTEIEDRENSESTTQGGNVNLDNTVKGKAAVVKTSSRQTVFLPMVGLVDPDKLKPNDLVGVNKDSYLVLDTLPSEFDSRVKAMEVDEKPTETYSDVGGLDKQIEELVEAIVLPMQRADKFKDLGIRAPKGALMYGPPGTGKTLLARACAAQTNATFLKLAAPQLVQMFIGEGAKLVRDAFALAKEKAPTIIFIDELDAIGTKRFDSEKSGDREVQRTMLELLNQLDGFSSDDRVKVLAATNRVDVLDPALLRSGRLDRKIEFPLPTEDSRAQILQIHSRKMTTDDDINWQELARSTDEFNGAQLKAVTVEAGMIALRNGQSSVKHEDFVEAIGEVQARKSKSVSFYA</sequence>
<dbReference type="GO" id="GO:0043161">
    <property type="term" value="P:proteasome-mediated ubiquitin-dependent protein catabolic process"/>
    <property type="evidence" value="ECO:0007669"/>
    <property type="project" value="EnsemblFungi"/>
</dbReference>
<dbReference type="PROSITE" id="PS00674">
    <property type="entry name" value="AAA"/>
    <property type="match status" value="1"/>
</dbReference>
<dbReference type="FunCoup" id="H2AVZ0">
    <property type="interactions" value="1103"/>
</dbReference>
<evidence type="ECO:0000256" key="2">
    <source>
        <dbReference type="ARBA" id="ARBA00004496"/>
    </source>
</evidence>
<proteinExistence type="inferred from homology"/>
<evidence type="ECO:0000256" key="12">
    <source>
        <dbReference type="SAM" id="Coils"/>
    </source>
</evidence>
<keyword evidence="5 11" id="KW-0547">Nucleotide-binding</keyword>
<dbReference type="HOGENOM" id="CLU_000688_2_4_1"/>
<evidence type="ECO:0000256" key="11">
    <source>
        <dbReference type="RuleBase" id="RU003651"/>
    </source>
</evidence>
<accession>H2AVZ0</accession>
<keyword evidence="8" id="KW-0539">Nucleus</keyword>
<dbReference type="GO" id="GO:0005634">
    <property type="term" value="C:nucleus"/>
    <property type="evidence" value="ECO:0007669"/>
    <property type="project" value="UniProtKB-SubCell"/>
</dbReference>
<dbReference type="FunFam" id="3.40.50.300:FF:000037">
    <property type="entry name" value="26S protease regulatory subunit 6A"/>
    <property type="match status" value="1"/>
</dbReference>
<evidence type="ECO:0000256" key="3">
    <source>
        <dbReference type="ARBA" id="ARBA00006914"/>
    </source>
</evidence>
<dbReference type="OrthoDB" id="9443236at2759"/>
<evidence type="ECO:0000256" key="9">
    <source>
        <dbReference type="ARBA" id="ARBA00024661"/>
    </source>
</evidence>
<dbReference type="InterPro" id="IPR003959">
    <property type="entry name" value="ATPase_AAA_core"/>
</dbReference>
<evidence type="ECO:0000256" key="5">
    <source>
        <dbReference type="ARBA" id="ARBA00022741"/>
    </source>
</evidence>
<dbReference type="Gene3D" id="2.40.50.140">
    <property type="entry name" value="Nucleic acid-binding proteins"/>
    <property type="match status" value="1"/>
</dbReference>
<dbReference type="InParanoid" id="H2AVZ0"/>
<dbReference type="GeneID" id="13883356"/>
<evidence type="ECO:0000256" key="7">
    <source>
        <dbReference type="ARBA" id="ARBA00022942"/>
    </source>
</evidence>
<dbReference type="GO" id="GO:0045899">
    <property type="term" value="P:positive regulation of RNA polymerase II transcription preinitiation complex assembly"/>
    <property type="evidence" value="ECO:0007669"/>
    <property type="project" value="EnsemblFungi"/>
</dbReference>
<keyword evidence="15" id="KW-1185">Reference proteome</keyword>
<dbReference type="InterPro" id="IPR003960">
    <property type="entry name" value="ATPase_AAA_CS"/>
</dbReference>
<evidence type="ECO:0000313" key="15">
    <source>
        <dbReference type="Proteomes" id="UP000005220"/>
    </source>
</evidence>
<dbReference type="GO" id="GO:0016887">
    <property type="term" value="F:ATP hydrolysis activity"/>
    <property type="evidence" value="ECO:0007669"/>
    <property type="project" value="InterPro"/>
</dbReference>
<gene>
    <name evidence="14" type="primary">KAFR0E03890</name>
    <name evidence="14" type="ORF">KAFR_0E03890</name>
</gene>
<dbReference type="SMART" id="SM00382">
    <property type="entry name" value="AAA"/>
    <property type="match status" value="1"/>
</dbReference>
<dbReference type="STRING" id="1071382.H2AVZ0"/>
<dbReference type="Pfam" id="PF00004">
    <property type="entry name" value="AAA"/>
    <property type="match status" value="1"/>
</dbReference>
<evidence type="ECO:0000256" key="6">
    <source>
        <dbReference type="ARBA" id="ARBA00022840"/>
    </source>
</evidence>
<dbReference type="PANTHER" id="PTHR23073">
    <property type="entry name" value="26S PROTEASOME REGULATORY SUBUNIT"/>
    <property type="match status" value="1"/>
</dbReference>
<dbReference type="GO" id="GO:0005524">
    <property type="term" value="F:ATP binding"/>
    <property type="evidence" value="ECO:0007669"/>
    <property type="project" value="UniProtKB-KW"/>
</dbReference>
<dbReference type="Proteomes" id="UP000005220">
    <property type="component" value="Chromosome 5"/>
</dbReference>
<comment type="subcellular location">
    <subcellularLocation>
        <location evidence="2">Cytoplasm</location>
    </subcellularLocation>
    <subcellularLocation>
        <location evidence="1">Nucleus</location>
    </subcellularLocation>
</comment>
<dbReference type="InterPro" id="IPR050221">
    <property type="entry name" value="26S_Proteasome_ATPase"/>
</dbReference>